<sequence>MFRECSDGIKQIAVTVLWKCKFPARLHDCFRLSCRLYKEQVVQQTDRVDKPDCRHVTDRNTTKLGISKKFNIYNQSTDEKELLVVGSIIFLQSLLKTITVSN</sequence>
<proteinExistence type="predicted"/>
<dbReference type="EMBL" id="DS022303">
    <property type="protein sequence ID" value="OAJ39530.1"/>
    <property type="molecule type" value="Genomic_DNA"/>
</dbReference>
<evidence type="ECO:0000313" key="2">
    <source>
        <dbReference type="Proteomes" id="UP000077115"/>
    </source>
</evidence>
<protein>
    <submittedName>
        <fullName evidence="1">Uncharacterized protein</fullName>
    </submittedName>
</protein>
<accession>A0A177WJ68</accession>
<gene>
    <name evidence="1" type="ORF">BDEG_23369</name>
</gene>
<name>A0A177WJ68_BATDL</name>
<dbReference type="Proteomes" id="UP000077115">
    <property type="component" value="Unassembled WGS sequence"/>
</dbReference>
<reference evidence="1 2" key="1">
    <citation type="submission" date="2006-10" db="EMBL/GenBank/DDBJ databases">
        <title>The Genome Sequence of Batrachochytrium dendrobatidis JEL423.</title>
        <authorList>
            <consortium name="The Broad Institute Genome Sequencing Platform"/>
            <person name="Birren B."/>
            <person name="Lander E."/>
            <person name="Galagan J."/>
            <person name="Cuomo C."/>
            <person name="Devon K."/>
            <person name="Jaffe D."/>
            <person name="Butler J."/>
            <person name="Alvarez P."/>
            <person name="Gnerre S."/>
            <person name="Grabherr M."/>
            <person name="Kleber M."/>
            <person name="Mauceli E."/>
            <person name="Brockman W."/>
            <person name="Young S."/>
            <person name="LaButti K."/>
            <person name="Sykes S."/>
            <person name="DeCaprio D."/>
            <person name="Crawford M."/>
            <person name="Koehrsen M."/>
            <person name="Engels R."/>
            <person name="Montgomery P."/>
            <person name="Pearson M."/>
            <person name="Howarth C."/>
            <person name="Larson L."/>
            <person name="White J."/>
            <person name="O'Leary S."/>
            <person name="Kodira C."/>
            <person name="Zeng Q."/>
            <person name="Yandava C."/>
            <person name="Alvarado L."/>
            <person name="Longcore J."/>
            <person name="James T."/>
        </authorList>
    </citation>
    <scope>NUCLEOTIDE SEQUENCE [LARGE SCALE GENOMIC DNA]</scope>
    <source>
        <strain evidence="1 2">JEL423</strain>
    </source>
</reference>
<reference evidence="1 2" key="2">
    <citation type="submission" date="2016-05" db="EMBL/GenBank/DDBJ databases">
        <title>Lineage-specific infection strategies underlie the spectrum of fungal disease in amphibians.</title>
        <authorList>
            <person name="Cuomo C.A."/>
            <person name="Farrer R.A."/>
            <person name="James T."/>
            <person name="Longcore J."/>
            <person name="Birren B."/>
        </authorList>
    </citation>
    <scope>NUCLEOTIDE SEQUENCE [LARGE SCALE GENOMIC DNA]</scope>
    <source>
        <strain evidence="1 2">JEL423</strain>
    </source>
</reference>
<organism evidence="1 2">
    <name type="scientific">Batrachochytrium dendrobatidis (strain JEL423)</name>
    <dbReference type="NCBI Taxonomy" id="403673"/>
    <lineage>
        <taxon>Eukaryota</taxon>
        <taxon>Fungi</taxon>
        <taxon>Fungi incertae sedis</taxon>
        <taxon>Chytridiomycota</taxon>
        <taxon>Chytridiomycota incertae sedis</taxon>
        <taxon>Chytridiomycetes</taxon>
        <taxon>Rhizophydiales</taxon>
        <taxon>Rhizophydiales incertae sedis</taxon>
        <taxon>Batrachochytrium</taxon>
    </lineage>
</organism>
<evidence type="ECO:0000313" key="1">
    <source>
        <dbReference type="EMBL" id="OAJ39530.1"/>
    </source>
</evidence>
<dbReference type="VEuPathDB" id="FungiDB:BDEG_23369"/>
<dbReference type="AlphaFoldDB" id="A0A177WJ68"/>